<feature type="region of interest" description="Disordered" evidence="2">
    <location>
        <begin position="375"/>
        <end position="398"/>
    </location>
</feature>
<evidence type="ECO:0000256" key="1">
    <source>
        <dbReference type="ARBA" id="ARBA00006484"/>
    </source>
</evidence>
<dbReference type="Gene3D" id="3.40.50.720">
    <property type="entry name" value="NAD(P)-binding Rossmann-like Domain"/>
    <property type="match status" value="2"/>
</dbReference>
<dbReference type="GeneID" id="55989265"/>
<keyword evidence="4" id="KW-1185">Reference proteome</keyword>
<dbReference type="Pfam" id="PF00106">
    <property type="entry name" value="adh_short"/>
    <property type="match status" value="2"/>
</dbReference>
<dbReference type="PANTHER" id="PTHR43544">
    <property type="entry name" value="SHORT-CHAIN DEHYDROGENASE/REDUCTASE"/>
    <property type="match status" value="1"/>
</dbReference>
<organism evidence="3 4">
    <name type="scientific">Talaromyces rugulosus</name>
    <name type="common">Penicillium rugulosum</name>
    <dbReference type="NCBI Taxonomy" id="121627"/>
    <lineage>
        <taxon>Eukaryota</taxon>
        <taxon>Fungi</taxon>
        <taxon>Dikarya</taxon>
        <taxon>Ascomycota</taxon>
        <taxon>Pezizomycotina</taxon>
        <taxon>Eurotiomycetes</taxon>
        <taxon>Eurotiomycetidae</taxon>
        <taxon>Eurotiales</taxon>
        <taxon>Trichocomaceae</taxon>
        <taxon>Talaromyces</taxon>
        <taxon>Talaromyces sect. Islandici</taxon>
    </lineage>
</organism>
<proteinExistence type="inferred from homology"/>
<dbReference type="PANTHER" id="PTHR43544:SF2">
    <property type="entry name" value="OXIDOREDUCTASE"/>
    <property type="match status" value="1"/>
</dbReference>
<comment type="similarity">
    <text evidence="1">Belongs to the short-chain dehydrogenases/reductases (SDR) family.</text>
</comment>
<dbReference type="InterPro" id="IPR002347">
    <property type="entry name" value="SDR_fam"/>
</dbReference>
<evidence type="ECO:0000313" key="3">
    <source>
        <dbReference type="EMBL" id="QKX54667.1"/>
    </source>
</evidence>
<dbReference type="AlphaFoldDB" id="A0A7H8QL74"/>
<protein>
    <submittedName>
        <fullName evidence="3">Uncharacterized protein</fullName>
    </submittedName>
</protein>
<dbReference type="EMBL" id="CP055898">
    <property type="protein sequence ID" value="QKX54667.1"/>
    <property type="molecule type" value="Genomic_DNA"/>
</dbReference>
<accession>A0A7H8QL74</accession>
<name>A0A7H8QL74_TALRU</name>
<gene>
    <name evidence="3" type="ORF">TRUGW13939_01755</name>
</gene>
<feature type="compositionally biased region" description="Basic and acidic residues" evidence="2">
    <location>
        <begin position="381"/>
        <end position="398"/>
    </location>
</feature>
<dbReference type="SUPFAM" id="SSF51735">
    <property type="entry name" value="NAD(P)-binding Rossmann-fold domains"/>
    <property type="match status" value="1"/>
</dbReference>
<dbReference type="InterPro" id="IPR051468">
    <property type="entry name" value="Fungal_SecMetab_SDRs"/>
</dbReference>
<evidence type="ECO:0000256" key="2">
    <source>
        <dbReference type="SAM" id="MobiDB-lite"/>
    </source>
</evidence>
<dbReference type="KEGG" id="trg:TRUGW13939_01755"/>
<dbReference type="Proteomes" id="UP000509510">
    <property type="component" value="Chromosome I"/>
</dbReference>
<dbReference type="GO" id="GO:0016491">
    <property type="term" value="F:oxidoreductase activity"/>
    <property type="evidence" value="ECO:0007669"/>
    <property type="project" value="TreeGrafter"/>
</dbReference>
<dbReference type="InterPro" id="IPR036291">
    <property type="entry name" value="NAD(P)-bd_dom_sf"/>
</dbReference>
<dbReference type="GO" id="GO:0005737">
    <property type="term" value="C:cytoplasm"/>
    <property type="evidence" value="ECO:0007669"/>
    <property type="project" value="TreeGrafter"/>
</dbReference>
<evidence type="ECO:0000313" key="4">
    <source>
        <dbReference type="Proteomes" id="UP000509510"/>
    </source>
</evidence>
<dbReference type="OrthoDB" id="191139at2759"/>
<dbReference type="RefSeq" id="XP_035340846.1">
    <property type="nucleotide sequence ID" value="XM_035484953.1"/>
</dbReference>
<sequence length="561" mass="62460">MLRTPAECHRFIESQSPAAIAEHLRRDQQRCRDNKMPSMLAVYLPASSSPSSPLYVAISNHLSKEEVHPSVKRLQYDGIIKSIKAYLHQLDRDQSGESNVGIATAITPTPEDFSAAIKVLEYLQKEKNLTGRLTNSTPLADIMNAINAHMGIDPIFRTAFSSALDANASRKCYVCRQKILRSESHYLYNALCRPCGSFNLTMSELAYPPKFNLWGKTALVTGGRVNLGFHTALRLLRCGANVIVSTRYPHDAESRYAQQHDAEEWSSRLRIIGADFRTARDAFELVSAVKWLLREWTKSKLHILINNAAQTLTDPVKSEVAAIVREKHLQDSSSDQSQKFLPETRHTYEPRVRGGMQAAWVSGIEGNFQRQIKNGSLTPEDYEHPPLKGLGGHDNKTERSSWVQTVEEIPYEDIISAFAVNSFVPLILCRELLHIMGHRSGAPRPEGYIVNVSSREGILENKAPKAGYHVHTNMSKAAVNMITETEAENAWAQRVAMNTVDPGYMSAAPEIVQDDGCPIGFEDGASRVLWPIAVGEMDDATVVRGRFLKHFGEVGASIQRG</sequence>
<reference evidence="4" key="1">
    <citation type="submission" date="2020-06" db="EMBL/GenBank/DDBJ databases">
        <title>A chromosome-scale genome assembly of Talaromyces rugulosus W13939.</title>
        <authorList>
            <person name="Wang B."/>
            <person name="Guo L."/>
            <person name="Ye K."/>
            <person name="Wang L."/>
        </authorList>
    </citation>
    <scope>NUCLEOTIDE SEQUENCE [LARGE SCALE GENOMIC DNA]</scope>
    <source>
        <strain evidence="4">W13939</strain>
    </source>
</reference>